<comment type="subcellular location">
    <subcellularLocation>
        <location evidence="1 9">Cell outer membrane</location>
        <topology evidence="1 9">Multi-pass membrane protein</topology>
    </subcellularLocation>
</comment>
<accession>A0A378N9C9</accession>
<dbReference type="InterPro" id="IPR039426">
    <property type="entry name" value="TonB-dep_rcpt-like"/>
</dbReference>
<reference evidence="15 16" key="1">
    <citation type="submission" date="2018-06" db="EMBL/GenBank/DDBJ databases">
        <authorList>
            <consortium name="Pathogen Informatics"/>
            <person name="Doyle S."/>
        </authorList>
    </citation>
    <scope>NUCLEOTIDE SEQUENCE [LARGE SCALE GENOMIC DNA]</scope>
    <source>
        <strain evidence="15 16">NCTC9380</strain>
    </source>
</reference>
<keyword evidence="2 9" id="KW-0813">Transport</keyword>
<dbReference type="Pfam" id="PF07715">
    <property type="entry name" value="Plug"/>
    <property type="match status" value="1"/>
</dbReference>
<feature type="signal peptide" evidence="12">
    <location>
        <begin position="1"/>
        <end position="21"/>
    </location>
</feature>
<dbReference type="PROSITE" id="PS52016">
    <property type="entry name" value="TONB_DEPENDENT_REC_3"/>
    <property type="match status" value="1"/>
</dbReference>
<feature type="domain" description="TonB-dependent receptor plug" evidence="14">
    <location>
        <begin position="56"/>
        <end position="151"/>
    </location>
</feature>
<dbReference type="InterPro" id="IPR012910">
    <property type="entry name" value="Plug_dom"/>
</dbReference>
<dbReference type="EMBL" id="UGPL01000006">
    <property type="protein sequence ID" value="STY65062.1"/>
    <property type="molecule type" value="Genomic_DNA"/>
</dbReference>
<evidence type="ECO:0000259" key="13">
    <source>
        <dbReference type="Pfam" id="PF00593"/>
    </source>
</evidence>
<keyword evidence="5 12" id="KW-0732">Signal</keyword>
<sequence length="791" mass="89895">MFNKKLLALLISAQFSPLVWAESSDDVAVLNEVSVVGSTPSVAKGSEVTLMKTSDKIIEGKEFKKRSATLGNALAAELGVHSNPFGGGASKPIIRGQEGARIRILQNGSDVIDMSNLSPDHAVVADSLLADQVEILRGSSTLLYASSSPVGIVNVVDKRIPTAIPEKGYEVELNSRFDTAAKEKVGALGATFGIGNHIAVRAEGLTRHSDNYRVPGINLGERLNYVPDTYNKSKVGTLGLSFVGERGYIGASYSKRRDNYGLPGHNHKFDFCTGHIYGNKRDKYAYTYLYPHLIGEENIGSNPHFHCGTNHAEDGTHSHDNPFGHAHDHTHKGPWVDLESKRIDVKAELRQPFKGVDKIKASYADADYYHDEKDAGVLATRYHKQLKKDQDYGKPVNIFKNRGKNTRLEVYHAPLGGLTGVWGVQYQTQKSSMNAPKDREVKFPLVENTNKQFSLFGVEQYMWDSVAVELAGRMEKQKIEIEYDRNEIKRLQEHYRISGGKQVEPDLSPYDETAYAYSGTLNWFFHPDYQLSFTASHNERLPTPMELYYHGQHIATNSFEYGNKDLKKEQSNNVELGLGYQAERIGYKVSVYYNHFKNYIYNENLFRENQLFMRRYNQAKARFYGVEAEASYRFNDQYQATIFGDMVRGWLTNLPPLKINSDYSVFKDYLPENVEKGKDYLLYRADQNTPRTPPMRLGFRFNAEFTPNWSGDLELIRTFTQRRTSQLEYITEGNTMLNVGLSYSNKWKELDYKISLNGTNLLNQPVYIHTSYHQFVPQMGRNFMLGMEMKF</sequence>
<name>A0A378N9C9_MANHA</name>
<evidence type="ECO:0000256" key="11">
    <source>
        <dbReference type="RuleBase" id="RU003357"/>
    </source>
</evidence>
<keyword evidence="8 9" id="KW-0998">Cell outer membrane</keyword>
<dbReference type="PANTHER" id="PTHR30069">
    <property type="entry name" value="TONB-DEPENDENT OUTER MEMBRANE RECEPTOR"/>
    <property type="match status" value="1"/>
</dbReference>
<evidence type="ECO:0000256" key="2">
    <source>
        <dbReference type="ARBA" id="ARBA00022448"/>
    </source>
</evidence>
<dbReference type="PANTHER" id="PTHR30069:SF40">
    <property type="entry name" value="TONB-DEPENDENT RECEPTOR NMB0964-RELATED"/>
    <property type="match status" value="1"/>
</dbReference>
<evidence type="ECO:0000256" key="5">
    <source>
        <dbReference type="ARBA" id="ARBA00022729"/>
    </source>
</evidence>
<evidence type="ECO:0000256" key="3">
    <source>
        <dbReference type="ARBA" id="ARBA00022452"/>
    </source>
</evidence>
<feature type="chain" id="PRO_5016961812" evidence="12">
    <location>
        <begin position="22"/>
        <end position="791"/>
    </location>
</feature>
<dbReference type="Pfam" id="PF00593">
    <property type="entry name" value="TonB_dep_Rec_b-barrel"/>
    <property type="match status" value="1"/>
</dbReference>
<comment type="similarity">
    <text evidence="9 11">Belongs to the TonB-dependent receptor family.</text>
</comment>
<feature type="domain" description="TonB-dependent receptor-like beta-barrel" evidence="13">
    <location>
        <begin position="313"/>
        <end position="761"/>
    </location>
</feature>
<keyword evidence="3 9" id="KW-1134">Transmembrane beta strand</keyword>
<dbReference type="GO" id="GO:0015344">
    <property type="term" value="F:siderophore uptake transmembrane transporter activity"/>
    <property type="evidence" value="ECO:0007669"/>
    <property type="project" value="TreeGrafter"/>
</dbReference>
<keyword evidence="7 9" id="KW-0472">Membrane</keyword>
<evidence type="ECO:0000256" key="10">
    <source>
        <dbReference type="PROSITE-ProRule" id="PRU10144"/>
    </source>
</evidence>
<dbReference type="GO" id="GO:0009279">
    <property type="term" value="C:cell outer membrane"/>
    <property type="evidence" value="ECO:0007669"/>
    <property type="project" value="UniProtKB-SubCell"/>
</dbReference>
<proteinExistence type="inferred from homology"/>
<keyword evidence="4 9" id="KW-0812">Transmembrane</keyword>
<keyword evidence="6 11" id="KW-0798">TonB box</keyword>
<keyword evidence="15" id="KW-0675">Receptor</keyword>
<evidence type="ECO:0000256" key="6">
    <source>
        <dbReference type="ARBA" id="ARBA00023077"/>
    </source>
</evidence>
<dbReference type="InterPro" id="IPR036942">
    <property type="entry name" value="Beta-barrel_TonB_sf"/>
</dbReference>
<dbReference type="PROSITE" id="PS01156">
    <property type="entry name" value="TONB_DEPENDENT_REC_2"/>
    <property type="match status" value="1"/>
</dbReference>
<evidence type="ECO:0000256" key="4">
    <source>
        <dbReference type="ARBA" id="ARBA00022692"/>
    </source>
</evidence>
<evidence type="ECO:0000256" key="8">
    <source>
        <dbReference type="ARBA" id="ARBA00023237"/>
    </source>
</evidence>
<dbReference type="SUPFAM" id="SSF56935">
    <property type="entry name" value="Porins"/>
    <property type="match status" value="1"/>
</dbReference>
<evidence type="ECO:0000256" key="7">
    <source>
        <dbReference type="ARBA" id="ARBA00023136"/>
    </source>
</evidence>
<dbReference type="InterPro" id="IPR010917">
    <property type="entry name" value="TonB_rcpt_CS"/>
</dbReference>
<evidence type="ECO:0000259" key="14">
    <source>
        <dbReference type="Pfam" id="PF07715"/>
    </source>
</evidence>
<evidence type="ECO:0000313" key="15">
    <source>
        <dbReference type="EMBL" id="STY65062.1"/>
    </source>
</evidence>
<dbReference type="GO" id="GO:0044718">
    <property type="term" value="P:siderophore transmembrane transport"/>
    <property type="evidence" value="ECO:0007669"/>
    <property type="project" value="TreeGrafter"/>
</dbReference>
<dbReference type="Gene3D" id="2.40.170.20">
    <property type="entry name" value="TonB-dependent receptor, beta-barrel domain"/>
    <property type="match status" value="1"/>
</dbReference>
<evidence type="ECO:0000256" key="12">
    <source>
        <dbReference type="SAM" id="SignalP"/>
    </source>
</evidence>
<dbReference type="InterPro" id="IPR000531">
    <property type="entry name" value="Beta-barrel_TonB"/>
</dbReference>
<dbReference type="AlphaFoldDB" id="A0A378N9C9"/>
<dbReference type="Gene3D" id="2.170.130.10">
    <property type="entry name" value="TonB-dependent receptor, plug domain"/>
    <property type="match status" value="1"/>
</dbReference>
<dbReference type="InterPro" id="IPR037066">
    <property type="entry name" value="Plug_dom_sf"/>
</dbReference>
<evidence type="ECO:0000313" key="16">
    <source>
        <dbReference type="Proteomes" id="UP000254031"/>
    </source>
</evidence>
<organism evidence="15 16">
    <name type="scientific">Mannheimia haemolytica</name>
    <name type="common">Pasteurella haemolytica</name>
    <dbReference type="NCBI Taxonomy" id="75985"/>
    <lineage>
        <taxon>Bacteria</taxon>
        <taxon>Pseudomonadati</taxon>
        <taxon>Pseudomonadota</taxon>
        <taxon>Gammaproteobacteria</taxon>
        <taxon>Pasteurellales</taxon>
        <taxon>Pasteurellaceae</taxon>
        <taxon>Mannheimia</taxon>
    </lineage>
</organism>
<feature type="short sequence motif" description="TonB C-terminal box" evidence="10">
    <location>
        <begin position="774"/>
        <end position="791"/>
    </location>
</feature>
<gene>
    <name evidence="15" type="ORF">NCTC9380_00316</name>
</gene>
<evidence type="ECO:0000256" key="1">
    <source>
        <dbReference type="ARBA" id="ARBA00004571"/>
    </source>
</evidence>
<dbReference type="Proteomes" id="UP000254031">
    <property type="component" value="Unassembled WGS sequence"/>
</dbReference>
<evidence type="ECO:0000256" key="9">
    <source>
        <dbReference type="PROSITE-ProRule" id="PRU01360"/>
    </source>
</evidence>
<protein>
    <submittedName>
        <fullName evidence="15">Probable TonB-dependent receptor NMB0964</fullName>
    </submittedName>
</protein>